<organism evidence="1 2">
    <name type="scientific">Hyalomma asiaticum</name>
    <name type="common">Tick</name>
    <dbReference type="NCBI Taxonomy" id="266040"/>
    <lineage>
        <taxon>Eukaryota</taxon>
        <taxon>Metazoa</taxon>
        <taxon>Ecdysozoa</taxon>
        <taxon>Arthropoda</taxon>
        <taxon>Chelicerata</taxon>
        <taxon>Arachnida</taxon>
        <taxon>Acari</taxon>
        <taxon>Parasitiformes</taxon>
        <taxon>Ixodida</taxon>
        <taxon>Ixodoidea</taxon>
        <taxon>Ixodidae</taxon>
        <taxon>Hyalomminae</taxon>
        <taxon>Hyalomma</taxon>
    </lineage>
</organism>
<accession>A0ACB7T0Z0</accession>
<sequence>MSVGPGCMQRIELLRALFQDFAVMAFGQCLDKQNRQHRNHTRRMGDSVLSAPSEGRGGADYRKLSGSGDDDSGSLVAPLTRTTGPRSVTALKIEAAVQLRTVPPASCWIRRTFYTSSLGSSRVSTCTFELTHRSSRQKRDAGYNSNDAQLPAKNIESYGNTQLDQPAVEHDLWEDLHGSRYNHTVTAYGTVSVMRSLTGLGVI</sequence>
<reference evidence="1" key="1">
    <citation type="submission" date="2020-05" db="EMBL/GenBank/DDBJ databases">
        <title>Large-scale comparative analyses of tick genomes elucidate their genetic diversity and vector capacities.</title>
        <authorList>
            <person name="Jia N."/>
            <person name="Wang J."/>
            <person name="Shi W."/>
            <person name="Du L."/>
            <person name="Sun Y."/>
            <person name="Zhan W."/>
            <person name="Jiang J."/>
            <person name="Wang Q."/>
            <person name="Zhang B."/>
            <person name="Ji P."/>
            <person name="Sakyi L.B."/>
            <person name="Cui X."/>
            <person name="Yuan T."/>
            <person name="Jiang B."/>
            <person name="Yang W."/>
            <person name="Lam T.T.-Y."/>
            <person name="Chang Q."/>
            <person name="Ding S."/>
            <person name="Wang X."/>
            <person name="Zhu J."/>
            <person name="Ruan X."/>
            <person name="Zhao L."/>
            <person name="Wei J."/>
            <person name="Que T."/>
            <person name="Du C."/>
            <person name="Cheng J."/>
            <person name="Dai P."/>
            <person name="Han X."/>
            <person name="Huang E."/>
            <person name="Gao Y."/>
            <person name="Liu J."/>
            <person name="Shao H."/>
            <person name="Ye R."/>
            <person name="Li L."/>
            <person name="Wei W."/>
            <person name="Wang X."/>
            <person name="Wang C."/>
            <person name="Yang T."/>
            <person name="Huo Q."/>
            <person name="Li W."/>
            <person name="Guo W."/>
            <person name="Chen H."/>
            <person name="Zhou L."/>
            <person name="Ni X."/>
            <person name="Tian J."/>
            <person name="Zhou Y."/>
            <person name="Sheng Y."/>
            <person name="Liu T."/>
            <person name="Pan Y."/>
            <person name="Xia L."/>
            <person name="Li J."/>
            <person name="Zhao F."/>
            <person name="Cao W."/>
        </authorList>
    </citation>
    <scope>NUCLEOTIDE SEQUENCE</scope>
    <source>
        <strain evidence="1">Hyas-2018</strain>
    </source>
</reference>
<evidence type="ECO:0000313" key="1">
    <source>
        <dbReference type="EMBL" id="KAH6939664.1"/>
    </source>
</evidence>
<evidence type="ECO:0000313" key="2">
    <source>
        <dbReference type="Proteomes" id="UP000821845"/>
    </source>
</evidence>
<comment type="caution">
    <text evidence="1">The sequence shown here is derived from an EMBL/GenBank/DDBJ whole genome shotgun (WGS) entry which is preliminary data.</text>
</comment>
<dbReference type="Proteomes" id="UP000821845">
    <property type="component" value="Chromosome 2"/>
</dbReference>
<protein>
    <submittedName>
        <fullName evidence="1">Uncharacterized protein</fullName>
    </submittedName>
</protein>
<keyword evidence="2" id="KW-1185">Reference proteome</keyword>
<dbReference type="EMBL" id="CM023482">
    <property type="protein sequence ID" value="KAH6939664.1"/>
    <property type="molecule type" value="Genomic_DNA"/>
</dbReference>
<name>A0ACB7T0Z0_HYAAI</name>
<gene>
    <name evidence="1" type="ORF">HPB50_020297</name>
</gene>
<proteinExistence type="predicted"/>